<accession>A0A1G9KQJ5</accession>
<dbReference type="GO" id="GO:0035999">
    <property type="term" value="P:tetrahydrofolate interconversion"/>
    <property type="evidence" value="ECO:0007669"/>
    <property type="project" value="TreeGrafter"/>
</dbReference>
<dbReference type="Pfam" id="PF01812">
    <property type="entry name" value="5-FTHF_cyc-lig"/>
    <property type="match status" value="1"/>
</dbReference>
<dbReference type="GO" id="GO:0046872">
    <property type="term" value="F:metal ion binding"/>
    <property type="evidence" value="ECO:0007669"/>
    <property type="project" value="UniProtKB-KW"/>
</dbReference>
<evidence type="ECO:0000313" key="6">
    <source>
        <dbReference type="EMBL" id="SDL51727.1"/>
    </source>
</evidence>
<gene>
    <name evidence="6" type="ORF">SAMN04488502_101102</name>
</gene>
<feature type="binding site" evidence="4">
    <location>
        <position position="59"/>
    </location>
    <ligand>
        <name>substrate</name>
    </ligand>
</feature>
<comment type="catalytic activity">
    <reaction evidence="5">
        <text>(6S)-5-formyl-5,6,7,8-tetrahydrofolate + ATP = (6R)-5,10-methenyltetrahydrofolate + ADP + phosphate</text>
        <dbReference type="Rhea" id="RHEA:10488"/>
        <dbReference type="ChEBI" id="CHEBI:30616"/>
        <dbReference type="ChEBI" id="CHEBI:43474"/>
        <dbReference type="ChEBI" id="CHEBI:57455"/>
        <dbReference type="ChEBI" id="CHEBI:57457"/>
        <dbReference type="ChEBI" id="CHEBI:456216"/>
        <dbReference type="EC" id="6.3.3.2"/>
    </reaction>
</comment>
<reference evidence="6 7" key="1">
    <citation type="submission" date="2016-10" db="EMBL/GenBank/DDBJ databases">
        <authorList>
            <person name="de Groot N.N."/>
        </authorList>
    </citation>
    <scope>NUCLEOTIDE SEQUENCE [LARGE SCALE GENOMIC DNA]</scope>
    <source>
        <strain evidence="6 7">DSM 1736</strain>
    </source>
</reference>
<dbReference type="SUPFAM" id="SSF100950">
    <property type="entry name" value="NagB/RpiA/CoA transferase-like"/>
    <property type="match status" value="1"/>
</dbReference>
<evidence type="ECO:0000256" key="2">
    <source>
        <dbReference type="ARBA" id="ARBA00022741"/>
    </source>
</evidence>
<keyword evidence="5" id="KW-0479">Metal-binding</keyword>
<feature type="binding site" evidence="4">
    <location>
        <begin position="8"/>
        <end position="12"/>
    </location>
    <ligand>
        <name>ATP</name>
        <dbReference type="ChEBI" id="CHEBI:30616"/>
    </ligand>
</feature>
<dbReference type="EC" id="6.3.3.2" evidence="5"/>
<dbReference type="Proteomes" id="UP000214880">
    <property type="component" value="Unassembled WGS sequence"/>
</dbReference>
<dbReference type="OrthoDB" id="9801938at2"/>
<sequence length="196" mass="20875">MESIQAEKSKLRTMMLLERRKLSPAAIVAESALIAQKLLACQPYAAAGVVLAFAAMPDEPQTELIMQDVLQQGKKLCLPRIDGPYGSMAAAEVNSLAELVEGKYGILAPPPEKAVIDPGCIELIIVPGVAFTLTGQRLGMGAGFYDRFLAQSGQAVRIGLALQCQIAASIPCEDHDYLVDHLATHAGIINCQTGKM</sequence>
<dbReference type="PIRSF" id="PIRSF006806">
    <property type="entry name" value="FTHF_cligase"/>
    <property type="match status" value="1"/>
</dbReference>
<dbReference type="EMBL" id="FNHB01000001">
    <property type="protein sequence ID" value="SDL51727.1"/>
    <property type="molecule type" value="Genomic_DNA"/>
</dbReference>
<dbReference type="AlphaFoldDB" id="A0A1G9KQJ5"/>
<protein>
    <recommendedName>
        <fullName evidence="5">5-formyltetrahydrofolate cyclo-ligase</fullName>
        <ecNumber evidence="5">6.3.3.2</ecNumber>
    </recommendedName>
</protein>
<dbReference type="GO" id="GO:0009396">
    <property type="term" value="P:folic acid-containing compound biosynthetic process"/>
    <property type="evidence" value="ECO:0007669"/>
    <property type="project" value="TreeGrafter"/>
</dbReference>
<evidence type="ECO:0000313" key="7">
    <source>
        <dbReference type="Proteomes" id="UP000214880"/>
    </source>
</evidence>
<keyword evidence="5" id="KW-0460">Magnesium</keyword>
<keyword evidence="7" id="KW-1185">Reference proteome</keyword>
<proteinExistence type="inferred from homology"/>
<dbReference type="NCBIfam" id="TIGR02727">
    <property type="entry name" value="MTHFS_bact"/>
    <property type="match status" value="1"/>
</dbReference>
<comment type="similarity">
    <text evidence="1 5">Belongs to the 5-formyltetrahydrofolate cyclo-ligase family.</text>
</comment>
<evidence type="ECO:0000256" key="1">
    <source>
        <dbReference type="ARBA" id="ARBA00010638"/>
    </source>
</evidence>
<dbReference type="GO" id="GO:0005524">
    <property type="term" value="F:ATP binding"/>
    <property type="evidence" value="ECO:0007669"/>
    <property type="project" value="UniProtKB-KW"/>
</dbReference>
<evidence type="ECO:0000256" key="5">
    <source>
        <dbReference type="RuleBase" id="RU361279"/>
    </source>
</evidence>
<dbReference type="InterPro" id="IPR037171">
    <property type="entry name" value="NagB/RpiA_transferase-like"/>
</dbReference>
<dbReference type="InterPro" id="IPR024185">
    <property type="entry name" value="FTHF_cligase-like_sf"/>
</dbReference>
<dbReference type="PANTHER" id="PTHR23407">
    <property type="entry name" value="ATPASE INHIBITOR/5-FORMYLTETRAHYDROFOLATE CYCLO-LIGASE"/>
    <property type="match status" value="1"/>
</dbReference>
<dbReference type="InterPro" id="IPR002698">
    <property type="entry name" value="FTHF_cligase"/>
</dbReference>
<keyword evidence="6" id="KW-0436">Ligase</keyword>
<name>A0A1G9KQJ5_9FIRM</name>
<keyword evidence="2 4" id="KW-0547">Nucleotide-binding</keyword>
<feature type="binding site" evidence="4">
    <location>
        <begin position="137"/>
        <end position="145"/>
    </location>
    <ligand>
        <name>ATP</name>
        <dbReference type="ChEBI" id="CHEBI:30616"/>
    </ligand>
</feature>
<keyword evidence="3 4" id="KW-0067">ATP-binding</keyword>
<evidence type="ECO:0000256" key="4">
    <source>
        <dbReference type="PIRSR" id="PIRSR006806-1"/>
    </source>
</evidence>
<comment type="cofactor">
    <cofactor evidence="5">
        <name>Mg(2+)</name>
        <dbReference type="ChEBI" id="CHEBI:18420"/>
    </cofactor>
</comment>
<organism evidence="6 7">
    <name type="scientific">Dendrosporobacter quercicolus</name>
    <dbReference type="NCBI Taxonomy" id="146817"/>
    <lineage>
        <taxon>Bacteria</taxon>
        <taxon>Bacillati</taxon>
        <taxon>Bacillota</taxon>
        <taxon>Negativicutes</taxon>
        <taxon>Selenomonadales</taxon>
        <taxon>Sporomusaceae</taxon>
        <taxon>Dendrosporobacter</taxon>
    </lineage>
</organism>
<evidence type="ECO:0000256" key="3">
    <source>
        <dbReference type="ARBA" id="ARBA00022840"/>
    </source>
</evidence>
<dbReference type="RefSeq" id="WP_092067218.1">
    <property type="nucleotide sequence ID" value="NZ_FNHB01000001.1"/>
</dbReference>
<dbReference type="GO" id="GO:0030272">
    <property type="term" value="F:5-formyltetrahydrofolate cyclo-ligase activity"/>
    <property type="evidence" value="ECO:0007669"/>
    <property type="project" value="UniProtKB-EC"/>
</dbReference>
<dbReference type="PANTHER" id="PTHR23407:SF1">
    <property type="entry name" value="5-FORMYLTETRAHYDROFOLATE CYCLO-LIGASE"/>
    <property type="match status" value="1"/>
</dbReference>
<dbReference type="Gene3D" id="3.40.50.10420">
    <property type="entry name" value="NagB/RpiA/CoA transferase-like"/>
    <property type="match status" value="1"/>
</dbReference>
<dbReference type="STRING" id="146817.SAMN04488502_101102"/>